<keyword evidence="3" id="KW-1003">Cell membrane</keyword>
<evidence type="ECO:0000256" key="5">
    <source>
        <dbReference type="ARBA" id="ARBA00022989"/>
    </source>
</evidence>
<comment type="subcellular location">
    <subcellularLocation>
        <location evidence="1 7">Cell membrane</location>
        <topology evidence="1 7">Multi-pass membrane protein</topology>
    </subcellularLocation>
</comment>
<dbReference type="SUPFAM" id="SSF161098">
    <property type="entry name" value="MetI-like"/>
    <property type="match status" value="1"/>
</dbReference>
<feature type="transmembrane region" description="Helical" evidence="7">
    <location>
        <begin position="207"/>
        <end position="232"/>
    </location>
</feature>
<keyword evidence="6 7" id="KW-0472">Membrane</keyword>
<keyword evidence="4 7" id="KW-0812">Transmembrane</keyword>
<evidence type="ECO:0000313" key="10">
    <source>
        <dbReference type="Proteomes" id="UP000823823"/>
    </source>
</evidence>
<evidence type="ECO:0000256" key="7">
    <source>
        <dbReference type="RuleBase" id="RU363032"/>
    </source>
</evidence>
<feature type="transmembrane region" description="Helical" evidence="7">
    <location>
        <begin position="118"/>
        <end position="145"/>
    </location>
</feature>
<accession>A0A9D2LDF8</accession>
<evidence type="ECO:0000259" key="8">
    <source>
        <dbReference type="PROSITE" id="PS50928"/>
    </source>
</evidence>
<reference evidence="9" key="2">
    <citation type="submission" date="2021-04" db="EMBL/GenBank/DDBJ databases">
        <authorList>
            <person name="Gilroy R."/>
        </authorList>
    </citation>
    <scope>NUCLEOTIDE SEQUENCE</scope>
    <source>
        <strain evidence="9">ChiHjej13B12-24818</strain>
    </source>
</reference>
<feature type="transmembrane region" description="Helical" evidence="7">
    <location>
        <begin position="21"/>
        <end position="42"/>
    </location>
</feature>
<dbReference type="CDD" id="cd06261">
    <property type="entry name" value="TM_PBP2"/>
    <property type="match status" value="1"/>
</dbReference>
<evidence type="ECO:0000256" key="1">
    <source>
        <dbReference type="ARBA" id="ARBA00004651"/>
    </source>
</evidence>
<proteinExistence type="inferred from homology"/>
<dbReference type="Pfam" id="PF00528">
    <property type="entry name" value="BPD_transp_1"/>
    <property type="match status" value="1"/>
</dbReference>
<feature type="transmembrane region" description="Helical" evidence="7">
    <location>
        <begin position="165"/>
        <end position="186"/>
    </location>
</feature>
<dbReference type="PANTHER" id="PTHR43744:SF8">
    <property type="entry name" value="SN-GLYCEROL-3-PHOSPHATE TRANSPORT SYSTEM PERMEASE PROTEIN UGPE"/>
    <property type="match status" value="1"/>
</dbReference>
<dbReference type="GO" id="GO:0005886">
    <property type="term" value="C:plasma membrane"/>
    <property type="evidence" value="ECO:0007669"/>
    <property type="project" value="UniProtKB-SubCell"/>
</dbReference>
<dbReference type="PANTHER" id="PTHR43744">
    <property type="entry name" value="ABC TRANSPORTER PERMEASE PROTEIN MG189-RELATED-RELATED"/>
    <property type="match status" value="1"/>
</dbReference>
<feature type="transmembrane region" description="Helical" evidence="7">
    <location>
        <begin position="82"/>
        <end position="106"/>
    </location>
</feature>
<dbReference type="InterPro" id="IPR035906">
    <property type="entry name" value="MetI-like_sf"/>
</dbReference>
<keyword evidence="5 7" id="KW-1133">Transmembrane helix</keyword>
<comment type="similarity">
    <text evidence="7">Belongs to the binding-protein-dependent transport system permease family.</text>
</comment>
<dbReference type="InterPro" id="IPR000515">
    <property type="entry name" value="MetI-like"/>
</dbReference>
<evidence type="ECO:0000256" key="2">
    <source>
        <dbReference type="ARBA" id="ARBA00022448"/>
    </source>
</evidence>
<dbReference type="Proteomes" id="UP000823823">
    <property type="component" value="Unassembled WGS sequence"/>
</dbReference>
<dbReference type="AlphaFoldDB" id="A0A9D2LDF8"/>
<dbReference type="Gene3D" id="1.10.3720.10">
    <property type="entry name" value="MetI-like"/>
    <property type="match status" value="1"/>
</dbReference>
<keyword evidence="2 7" id="KW-0813">Transport</keyword>
<sequence>MTTTQVKKPRKLLPGSRSAQGRIVNFVLLLAATLLVLFPFIWMLSLAFTPADDAFRDVKIWPDNPTFENFVTALQLGSLDRAFLNSIVVALISVATNCVITVAAGYAFARLKFRGSDIVFYVLLATAAIPVAVTLIPLFLMVSNFPLAGGNDLFGRGGSGLIDTLGGIAIPYLVGTMSIFLVRQFYKGMSSELAEAARIDGASEYRIFWSVYLPISKPIIAVVAIFSFTTVWDDLLWPLVVSSSSRSQTVQLALTEFTQSGNIQYAPLMAATIIVTIPVLLVFLFNQRHFISGLSEGAVKG</sequence>
<evidence type="ECO:0000313" key="9">
    <source>
        <dbReference type="EMBL" id="HJB10515.1"/>
    </source>
</evidence>
<dbReference type="GO" id="GO:0055085">
    <property type="term" value="P:transmembrane transport"/>
    <property type="evidence" value="ECO:0007669"/>
    <property type="project" value="InterPro"/>
</dbReference>
<evidence type="ECO:0000256" key="3">
    <source>
        <dbReference type="ARBA" id="ARBA00022475"/>
    </source>
</evidence>
<dbReference type="PROSITE" id="PS50928">
    <property type="entry name" value="ABC_TM1"/>
    <property type="match status" value="1"/>
</dbReference>
<dbReference type="EMBL" id="DWZH01000061">
    <property type="protein sequence ID" value="HJB10515.1"/>
    <property type="molecule type" value="Genomic_DNA"/>
</dbReference>
<gene>
    <name evidence="9" type="ORF">H9786_08285</name>
</gene>
<feature type="transmembrane region" description="Helical" evidence="7">
    <location>
        <begin position="265"/>
        <end position="285"/>
    </location>
</feature>
<protein>
    <submittedName>
        <fullName evidence="9">Carbohydrate ABC transporter permease</fullName>
    </submittedName>
</protein>
<evidence type="ECO:0000256" key="6">
    <source>
        <dbReference type="ARBA" id="ARBA00023136"/>
    </source>
</evidence>
<organism evidence="9 10">
    <name type="scientific">Candidatus Brachybacterium merdavium</name>
    <dbReference type="NCBI Taxonomy" id="2838513"/>
    <lineage>
        <taxon>Bacteria</taxon>
        <taxon>Bacillati</taxon>
        <taxon>Actinomycetota</taxon>
        <taxon>Actinomycetes</taxon>
        <taxon>Micrococcales</taxon>
        <taxon>Dermabacteraceae</taxon>
        <taxon>Brachybacterium</taxon>
    </lineage>
</organism>
<feature type="domain" description="ABC transmembrane type-1" evidence="8">
    <location>
        <begin position="83"/>
        <end position="286"/>
    </location>
</feature>
<comment type="caution">
    <text evidence="9">The sequence shown here is derived from an EMBL/GenBank/DDBJ whole genome shotgun (WGS) entry which is preliminary data.</text>
</comment>
<name>A0A9D2LDF8_9MICO</name>
<reference evidence="9" key="1">
    <citation type="journal article" date="2021" name="PeerJ">
        <title>Extensive microbial diversity within the chicken gut microbiome revealed by metagenomics and culture.</title>
        <authorList>
            <person name="Gilroy R."/>
            <person name="Ravi A."/>
            <person name="Getino M."/>
            <person name="Pursley I."/>
            <person name="Horton D.L."/>
            <person name="Alikhan N.F."/>
            <person name="Baker D."/>
            <person name="Gharbi K."/>
            <person name="Hall N."/>
            <person name="Watson M."/>
            <person name="Adriaenssens E.M."/>
            <person name="Foster-Nyarko E."/>
            <person name="Jarju S."/>
            <person name="Secka A."/>
            <person name="Antonio M."/>
            <person name="Oren A."/>
            <person name="Chaudhuri R.R."/>
            <person name="La Ragione R."/>
            <person name="Hildebrand F."/>
            <person name="Pallen M.J."/>
        </authorList>
    </citation>
    <scope>NUCLEOTIDE SEQUENCE</scope>
    <source>
        <strain evidence="9">ChiHjej13B12-24818</strain>
    </source>
</reference>
<evidence type="ECO:0000256" key="4">
    <source>
        <dbReference type="ARBA" id="ARBA00022692"/>
    </source>
</evidence>